<evidence type="ECO:0000313" key="2">
    <source>
        <dbReference type="Proteomes" id="UP001208649"/>
    </source>
</evidence>
<dbReference type="RefSeq" id="WP_263003837.1">
    <property type="nucleotide sequence ID" value="NZ_JAOTEM010000003.1"/>
</dbReference>
<name>A0ABT2W7Y4_9FLAO</name>
<evidence type="ECO:0000313" key="1">
    <source>
        <dbReference type="EMBL" id="MCU7618322.1"/>
    </source>
</evidence>
<gene>
    <name evidence="1" type="ORF">NZ698_14070</name>
</gene>
<dbReference type="PROSITE" id="PS51257">
    <property type="entry name" value="PROKAR_LIPOPROTEIN"/>
    <property type="match status" value="1"/>
</dbReference>
<sequence>MKKTLIIAIAGILTFSCSKKESQKTDNNSDSTKTVDSINEARTKINDSIKALNSKNRFRDFSGSHKFVYQNDSSPKYSGSINFTKIEGERDNYTLSGDIKSGKNSVILKGFVQVLSPKSMNFTGEITQSISENDNGKSYTRKGTKTFMSKDGGKTYRLQDMVNGSGFVDYIDIHF</sequence>
<dbReference type="Proteomes" id="UP001208649">
    <property type="component" value="Unassembled WGS sequence"/>
</dbReference>
<protein>
    <recommendedName>
        <fullName evidence="3">Lipoprotein</fullName>
    </recommendedName>
</protein>
<proteinExistence type="predicted"/>
<dbReference type="EMBL" id="JAOTEM010000003">
    <property type="protein sequence ID" value="MCU7618322.1"/>
    <property type="molecule type" value="Genomic_DNA"/>
</dbReference>
<reference evidence="2" key="1">
    <citation type="submission" date="2023-07" db="EMBL/GenBank/DDBJ databases">
        <title>Chryseobacterium sp. strain PBS4-4 Genome sequencing and assembly.</title>
        <authorList>
            <person name="Jung Y."/>
        </authorList>
    </citation>
    <scope>NUCLEOTIDE SEQUENCE [LARGE SCALE GENOMIC DNA]</scope>
    <source>
        <strain evidence="2">PBS4-4</strain>
    </source>
</reference>
<keyword evidence="2" id="KW-1185">Reference proteome</keyword>
<evidence type="ECO:0008006" key="3">
    <source>
        <dbReference type="Google" id="ProtNLM"/>
    </source>
</evidence>
<organism evidence="1 2">
    <name type="scientific">Chryseobacterium edaphi</name>
    <dbReference type="NCBI Taxonomy" id="2976532"/>
    <lineage>
        <taxon>Bacteria</taxon>
        <taxon>Pseudomonadati</taxon>
        <taxon>Bacteroidota</taxon>
        <taxon>Flavobacteriia</taxon>
        <taxon>Flavobacteriales</taxon>
        <taxon>Weeksellaceae</taxon>
        <taxon>Chryseobacterium group</taxon>
        <taxon>Chryseobacterium</taxon>
    </lineage>
</organism>
<accession>A0ABT2W7Y4</accession>
<comment type="caution">
    <text evidence="1">The sequence shown here is derived from an EMBL/GenBank/DDBJ whole genome shotgun (WGS) entry which is preliminary data.</text>
</comment>